<dbReference type="CDD" id="cd03024">
    <property type="entry name" value="DsbA_FrnE"/>
    <property type="match status" value="1"/>
</dbReference>
<organism evidence="2 3">
    <name type="scientific">Corynebacterium marinum DSM 44953</name>
    <dbReference type="NCBI Taxonomy" id="1224162"/>
    <lineage>
        <taxon>Bacteria</taxon>
        <taxon>Bacillati</taxon>
        <taxon>Actinomycetota</taxon>
        <taxon>Actinomycetes</taxon>
        <taxon>Mycobacteriales</taxon>
        <taxon>Corynebacteriaceae</taxon>
        <taxon>Corynebacterium</taxon>
    </lineage>
</organism>
<accession>A0A0B6THP4</accession>
<evidence type="ECO:0000259" key="1">
    <source>
        <dbReference type="Pfam" id="PF01323"/>
    </source>
</evidence>
<dbReference type="PANTHER" id="PTHR13887:SF41">
    <property type="entry name" value="THIOREDOXIN SUPERFAMILY PROTEIN"/>
    <property type="match status" value="1"/>
</dbReference>
<keyword evidence="3" id="KW-1185">Reference proteome</keyword>
<reference evidence="2 3" key="1">
    <citation type="submission" date="2014-05" db="EMBL/GenBank/DDBJ databases">
        <title>Complete genome sequence of Corynebacterium marinum DSM 44953.</title>
        <authorList>
            <person name="Schaffert L."/>
            <person name="Albersmeier A."/>
            <person name="Kalinowski J."/>
            <person name="Ruckert C."/>
        </authorList>
    </citation>
    <scope>NUCLEOTIDE SEQUENCE [LARGE SCALE GENOMIC DNA]</scope>
    <source>
        <strain evidence="2 3">DSM 44953</strain>
    </source>
</reference>
<dbReference type="STRING" id="1224162.B840_09380"/>
<feature type="domain" description="DSBA-like thioredoxin" evidence="1">
    <location>
        <begin position="3"/>
        <end position="205"/>
    </location>
</feature>
<sequence length="212" mass="23373">MRIDIWSDYICPFCTVGERHLNLALEDFPGKDDVEVVWRSFQLDPDAPKESAGNALEYLVRVKGMGEEQVVAMNDGLAARAAEVGLEFNWRESHMVNTMDAHRLGQLAREDGKGVEWDELVKRGYFTEGRNIADHDQLRAFAAEVGLRPGDVDSALADESAYSREVMEDIALARQIGVQGVPFFVFDGKLAVSGAQPVEVFAQALEQAAAEG</sequence>
<dbReference type="AlphaFoldDB" id="A0A0B6THP4"/>
<protein>
    <submittedName>
        <fullName evidence="2">DsbA-like protein</fullName>
    </submittedName>
</protein>
<dbReference type="GO" id="GO:0016491">
    <property type="term" value="F:oxidoreductase activity"/>
    <property type="evidence" value="ECO:0007669"/>
    <property type="project" value="InterPro"/>
</dbReference>
<dbReference type="RefSeq" id="WP_042621900.1">
    <property type="nucleotide sequence ID" value="NZ_CP007790.1"/>
</dbReference>
<dbReference type="InterPro" id="IPR036249">
    <property type="entry name" value="Thioredoxin-like_sf"/>
</dbReference>
<gene>
    <name evidence="2" type="ORF">B840_09380</name>
</gene>
<dbReference type="InterPro" id="IPR001853">
    <property type="entry name" value="DSBA-like_thioredoxin_dom"/>
</dbReference>
<dbReference type="SUPFAM" id="SSF52833">
    <property type="entry name" value="Thioredoxin-like"/>
    <property type="match status" value="1"/>
</dbReference>
<dbReference type="OrthoDB" id="9799122at2"/>
<proteinExistence type="predicted"/>
<evidence type="ECO:0000313" key="2">
    <source>
        <dbReference type="EMBL" id="AJK69467.1"/>
    </source>
</evidence>
<dbReference type="HOGENOM" id="CLU_069253_0_2_11"/>
<dbReference type="Gene3D" id="3.40.30.10">
    <property type="entry name" value="Glutaredoxin"/>
    <property type="match status" value="1"/>
</dbReference>
<name>A0A0B6THP4_9CORY</name>
<dbReference type="EMBL" id="CP007790">
    <property type="protein sequence ID" value="AJK69467.1"/>
    <property type="molecule type" value="Genomic_DNA"/>
</dbReference>
<dbReference type="PANTHER" id="PTHR13887">
    <property type="entry name" value="GLUTATHIONE S-TRANSFERASE KAPPA"/>
    <property type="match status" value="1"/>
</dbReference>
<dbReference type="KEGG" id="cmq:B840_09380"/>
<evidence type="ECO:0000313" key="3">
    <source>
        <dbReference type="Proteomes" id="UP000031928"/>
    </source>
</evidence>
<dbReference type="Pfam" id="PF01323">
    <property type="entry name" value="DSBA"/>
    <property type="match status" value="1"/>
</dbReference>
<dbReference type="Proteomes" id="UP000031928">
    <property type="component" value="Chromosome"/>
</dbReference>